<evidence type="ECO:0000313" key="2">
    <source>
        <dbReference type="Proteomes" id="UP000198784"/>
    </source>
</evidence>
<dbReference type="STRING" id="289003.SAMN05216190_12533"/>
<accession>A0A1I5UFT4</accession>
<name>A0A1I5UFT4_9PSED</name>
<reference evidence="2" key="1">
    <citation type="submission" date="2016-10" db="EMBL/GenBank/DDBJ databases">
        <authorList>
            <person name="Varghese N."/>
            <person name="Submissions S."/>
        </authorList>
    </citation>
    <scope>NUCLEOTIDE SEQUENCE [LARGE SCALE GENOMIC DNA]</scope>
    <source>
        <strain evidence="2">DSM 17834</strain>
    </source>
</reference>
<dbReference type="RefSeq" id="WP_090503272.1">
    <property type="nucleotide sequence ID" value="NZ_FOWX01000025.1"/>
</dbReference>
<evidence type="ECO:0000313" key="1">
    <source>
        <dbReference type="EMBL" id="SFP94132.1"/>
    </source>
</evidence>
<protein>
    <submittedName>
        <fullName evidence="1">Uncharacterized protein</fullName>
    </submittedName>
</protein>
<proteinExistence type="predicted"/>
<sequence length="79" mass="8765">MKMFSKEGVEMVDVKSIKRDGEQLVIKGKVMGAMATTILVNPEDCWQAARLLGIGVILRLPLILFKGWLAAHRKARGND</sequence>
<keyword evidence="2" id="KW-1185">Reference proteome</keyword>
<dbReference type="AlphaFoldDB" id="A0A1I5UFT4"/>
<dbReference type="Proteomes" id="UP000198784">
    <property type="component" value="Unassembled WGS sequence"/>
</dbReference>
<organism evidence="1 2">
    <name type="scientific">Pseudomonas borbori</name>
    <dbReference type="NCBI Taxonomy" id="289003"/>
    <lineage>
        <taxon>Bacteria</taxon>
        <taxon>Pseudomonadati</taxon>
        <taxon>Pseudomonadota</taxon>
        <taxon>Gammaproteobacteria</taxon>
        <taxon>Pseudomonadales</taxon>
        <taxon>Pseudomonadaceae</taxon>
        <taxon>Pseudomonas</taxon>
    </lineage>
</organism>
<gene>
    <name evidence="1" type="ORF">SAMN05216190_12533</name>
</gene>
<dbReference type="OrthoDB" id="9181296at2"/>
<dbReference type="EMBL" id="FOWX01000025">
    <property type="protein sequence ID" value="SFP94132.1"/>
    <property type="molecule type" value="Genomic_DNA"/>
</dbReference>